<accession>A0A8B8ESS1</accession>
<dbReference type="CDD" id="cd01450">
    <property type="entry name" value="vWFA_subfamily_ECM"/>
    <property type="match status" value="1"/>
</dbReference>
<sequence>MLNDSKVHVGELTLNTTSCLLQSEQLKKDLNVSIDKVNQLNNKLDELSVAQNNCALDLVFLVDETGSVGPDNFDLFKDFIFRVIEFINIGPDDDQVGVATFATTAKTEFYLDAHLNKSSLLQAVQNISFLHPGLSITSRGLKHVAENFYNSTRGDRSGVPNVLVLLTDGNPLHPQIAKAEAEALKNRGVEIFVLGTSANTDRQNLLDIATDSEHVMTFSDFGKLDNPSFVLELLHKLMSICTTM</sequence>
<dbReference type="Gene3D" id="3.40.50.410">
    <property type="entry name" value="von Willebrand factor, type A domain"/>
    <property type="match status" value="1"/>
</dbReference>
<dbReference type="RefSeq" id="XP_022342967.1">
    <property type="nucleotide sequence ID" value="XM_022487259.1"/>
</dbReference>
<dbReference type="Proteomes" id="UP000694844">
    <property type="component" value="Chromosome 5"/>
</dbReference>
<dbReference type="SMART" id="SM00327">
    <property type="entry name" value="VWA"/>
    <property type="match status" value="1"/>
</dbReference>
<feature type="coiled-coil region" evidence="1">
    <location>
        <begin position="23"/>
        <end position="50"/>
    </location>
</feature>
<keyword evidence="3" id="KW-1185">Reference proteome</keyword>
<dbReference type="InterPro" id="IPR002035">
    <property type="entry name" value="VWF_A"/>
</dbReference>
<dbReference type="InterPro" id="IPR036465">
    <property type="entry name" value="vWFA_dom_sf"/>
</dbReference>
<dbReference type="PANTHER" id="PTHR24020">
    <property type="entry name" value="COLLAGEN ALPHA"/>
    <property type="match status" value="1"/>
</dbReference>
<evidence type="ECO:0000313" key="3">
    <source>
        <dbReference type="Proteomes" id="UP000694844"/>
    </source>
</evidence>
<evidence type="ECO:0000313" key="4">
    <source>
        <dbReference type="RefSeq" id="XP_022342967.1"/>
    </source>
</evidence>
<keyword evidence="1" id="KW-0175">Coiled coil</keyword>
<organism evidence="3 4">
    <name type="scientific">Crassostrea virginica</name>
    <name type="common">Eastern oyster</name>
    <dbReference type="NCBI Taxonomy" id="6565"/>
    <lineage>
        <taxon>Eukaryota</taxon>
        <taxon>Metazoa</taxon>
        <taxon>Spiralia</taxon>
        <taxon>Lophotrochozoa</taxon>
        <taxon>Mollusca</taxon>
        <taxon>Bivalvia</taxon>
        <taxon>Autobranchia</taxon>
        <taxon>Pteriomorphia</taxon>
        <taxon>Ostreida</taxon>
        <taxon>Ostreoidea</taxon>
        <taxon>Ostreidae</taxon>
        <taxon>Crassostrea</taxon>
    </lineage>
</organism>
<dbReference type="Pfam" id="PF00092">
    <property type="entry name" value="VWA"/>
    <property type="match status" value="1"/>
</dbReference>
<dbReference type="KEGG" id="cvn:111136421"/>
<dbReference type="PRINTS" id="PR00453">
    <property type="entry name" value="VWFADOMAIN"/>
</dbReference>
<dbReference type="InterPro" id="IPR050525">
    <property type="entry name" value="ECM_Assembly_Org"/>
</dbReference>
<dbReference type="PANTHER" id="PTHR24020:SF20">
    <property type="entry name" value="PH DOMAIN-CONTAINING PROTEIN"/>
    <property type="match status" value="1"/>
</dbReference>
<name>A0A8B8ESS1_CRAVI</name>
<dbReference type="PROSITE" id="PS50234">
    <property type="entry name" value="VWFA"/>
    <property type="match status" value="1"/>
</dbReference>
<protein>
    <submittedName>
        <fullName evidence="4">Cartilage matrix protein-like</fullName>
    </submittedName>
</protein>
<evidence type="ECO:0000259" key="2">
    <source>
        <dbReference type="PROSITE" id="PS50234"/>
    </source>
</evidence>
<dbReference type="SUPFAM" id="SSF53300">
    <property type="entry name" value="vWA-like"/>
    <property type="match status" value="1"/>
</dbReference>
<feature type="domain" description="VWFA" evidence="2">
    <location>
        <begin position="57"/>
        <end position="237"/>
    </location>
</feature>
<gene>
    <name evidence="4" type="primary">LOC111136421</name>
</gene>
<reference evidence="4" key="1">
    <citation type="submission" date="2025-08" db="UniProtKB">
        <authorList>
            <consortium name="RefSeq"/>
        </authorList>
    </citation>
    <scope>IDENTIFICATION</scope>
    <source>
        <tissue evidence="4">Whole sample</tissue>
    </source>
</reference>
<dbReference type="AlphaFoldDB" id="A0A8B8ESS1"/>
<evidence type="ECO:0000256" key="1">
    <source>
        <dbReference type="SAM" id="Coils"/>
    </source>
</evidence>
<dbReference type="GeneID" id="111136421"/>
<proteinExistence type="predicted"/>